<dbReference type="SUPFAM" id="SSF141868">
    <property type="entry name" value="EAL domain-like"/>
    <property type="match status" value="1"/>
</dbReference>
<protein>
    <submittedName>
        <fullName evidence="2">EAL domain-containing protein</fullName>
    </submittedName>
</protein>
<dbReference type="PANTHER" id="PTHR33121">
    <property type="entry name" value="CYCLIC DI-GMP PHOSPHODIESTERASE PDEF"/>
    <property type="match status" value="1"/>
</dbReference>
<comment type="caution">
    <text evidence="2">The sequence shown here is derived from an EMBL/GenBank/DDBJ whole genome shotgun (WGS) entry which is preliminary data.</text>
</comment>
<dbReference type="PANTHER" id="PTHR33121:SF71">
    <property type="entry name" value="OXYGEN SENSOR PROTEIN DOSP"/>
    <property type="match status" value="1"/>
</dbReference>
<sequence>MHSFPPLTISVNLSIRQFYQEDLVGMVKEVLAATQLAPKYLDLEITESIMMNADYAMKKLRDLKEIGVQISIDDFGTDYSSLSYLKHLPVDRLKIDQSFVRDIVYNREETDTAIVSIIISLANNLNLNVIAEGVNNS</sequence>
<dbReference type="Proteomes" id="UP000326671">
    <property type="component" value="Unassembled WGS sequence"/>
</dbReference>
<dbReference type="InterPro" id="IPR035919">
    <property type="entry name" value="EAL_sf"/>
</dbReference>
<dbReference type="RefSeq" id="WP_150438497.1">
    <property type="nucleotide sequence ID" value="NZ_VYKL01000007.1"/>
</dbReference>
<dbReference type="EMBL" id="VYKL01000007">
    <property type="protein sequence ID" value="KAA9029978.1"/>
    <property type="molecule type" value="Genomic_DNA"/>
</dbReference>
<accession>A0A5J5I491</accession>
<name>A0A5J5I491_9BACI</name>
<dbReference type="PROSITE" id="PS50883">
    <property type="entry name" value="EAL"/>
    <property type="match status" value="1"/>
</dbReference>
<organism evidence="2 3">
    <name type="scientific">Niallia endozanthoxylica</name>
    <dbReference type="NCBI Taxonomy" id="2036016"/>
    <lineage>
        <taxon>Bacteria</taxon>
        <taxon>Bacillati</taxon>
        <taxon>Bacillota</taxon>
        <taxon>Bacilli</taxon>
        <taxon>Bacillales</taxon>
        <taxon>Bacillaceae</taxon>
        <taxon>Niallia</taxon>
    </lineage>
</organism>
<dbReference type="SMART" id="SM00052">
    <property type="entry name" value="EAL"/>
    <property type="match status" value="1"/>
</dbReference>
<feature type="domain" description="EAL" evidence="1">
    <location>
        <begin position="1"/>
        <end position="137"/>
    </location>
</feature>
<dbReference type="Pfam" id="PF00563">
    <property type="entry name" value="EAL"/>
    <property type="match status" value="1"/>
</dbReference>
<evidence type="ECO:0000313" key="2">
    <source>
        <dbReference type="EMBL" id="KAA9029978.1"/>
    </source>
</evidence>
<keyword evidence="3" id="KW-1185">Reference proteome</keyword>
<dbReference type="OrthoDB" id="9759607at2"/>
<dbReference type="Gene3D" id="3.20.20.450">
    <property type="entry name" value="EAL domain"/>
    <property type="match status" value="1"/>
</dbReference>
<proteinExistence type="predicted"/>
<dbReference type="CDD" id="cd01948">
    <property type="entry name" value="EAL"/>
    <property type="match status" value="1"/>
</dbReference>
<dbReference type="InterPro" id="IPR001633">
    <property type="entry name" value="EAL_dom"/>
</dbReference>
<dbReference type="InterPro" id="IPR050706">
    <property type="entry name" value="Cyclic-di-GMP_PDE-like"/>
</dbReference>
<evidence type="ECO:0000259" key="1">
    <source>
        <dbReference type="PROSITE" id="PS50883"/>
    </source>
</evidence>
<dbReference type="GO" id="GO:0071111">
    <property type="term" value="F:cyclic-guanylate-specific phosphodiesterase activity"/>
    <property type="evidence" value="ECO:0007669"/>
    <property type="project" value="InterPro"/>
</dbReference>
<reference evidence="2 3" key="1">
    <citation type="submission" date="2019-09" db="EMBL/GenBank/DDBJ databases">
        <title>Whole genome sequences of isolates from the Mars Exploration Rovers.</title>
        <authorList>
            <person name="Seuylemezian A."/>
            <person name="Vaishampayan P."/>
        </authorList>
    </citation>
    <scope>NUCLEOTIDE SEQUENCE [LARGE SCALE GENOMIC DNA]</scope>
    <source>
        <strain evidence="2 3">MER_TA_151</strain>
    </source>
</reference>
<gene>
    <name evidence="2" type="ORF">F4V44_02945</name>
</gene>
<evidence type="ECO:0000313" key="3">
    <source>
        <dbReference type="Proteomes" id="UP000326671"/>
    </source>
</evidence>
<dbReference type="AlphaFoldDB" id="A0A5J5I491"/>